<gene>
    <name evidence="1" type="ORF">BO72DRAFT_393304</name>
</gene>
<dbReference type="Proteomes" id="UP000249789">
    <property type="component" value="Unassembled WGS sequence"/>
</dbReference>
<sequence length="431" mass="48129">MSTEMAGPRLRLDTPTSHVIFIHPDRGLYTLPLSGSLWISPDSVTTDTQTPSEITISLLRVVEIEAKESARRITGGHRRYSLPFKRRMISPRTAQTTAQTYCETVLKCNLWFSPDLLATSQSARTDSSLKCLQFPFCVPVPDNLPATTITDLGTISYAIRATMTLASGKSEILYRPLGIFHRLVQSSYLTARHIRMFPQSPLTFDVSITQRQPNHNTPRAQFSVLLLVRNLYALGDRAGEAKYVIVNAVKWEMGEEAVLTEISNGDWQTSLSPGQRSTRALSHGEVKIPLSISNHRHSNSLSRTDDRAQIQFDITIPQAINAVDDLDREFHCPSRGWLHPSEVAKTPAITVDHHLKIEVITGEDIVNDRTNRVLDRRTSVRSYGAIFPLRIHQLASSSDKLHSDLFGDELPAFEVAQSLSPPSYEAGLSYT</sequence>
<protein>
    <submittedName>
        <fullName evidence="1">Uncharacterized protein</fullName>
    </submittedName>
</protein>
<proteinExistence type="predicted"/>
<evidence type="ECO:0000313" key="2">
    <source>
        <dbReference type="Proteomes" id="UP000249789"/>
    </source>
</evidence>
<accession>A0A8G1RI75</accession>
<reference evidence="1 2" key="1">
    <citation type="submission" date="2018-02" db="EMBL/GenBank/DDBJ databases">
        <title>The genomes of Aspergillus section Nigri reveals drivers in fungal speciation.</title>
        <authorList>
            <consortium name="DOE Joint Genome Institute"/>
            <person name="Vesth T.C."/>
            <person name="Nybo J."/>
            <person name="Theobald S."/>
            <person name="Brandl J."/>
            <person name="Frisvad J.C."/>
            <person name="Nielsen K.F."/>
            <person name="Lyhne E.K."/>
            <person name="Kogle M.E."/>
            <person name="Kuo A."/>
            <person name="Riley R."/>
            <person name="Clum A."/>
            <person name="Nolan M."/>
            <person name="Lipzen A."/>
            <person name="Salamov A."/>
            <person name="Henrissat B."/>
            <person name="Wiebenga A."/>
            <person name="De vries R.P."/>
            <person name="Grigoriev I.V."/>
            <person name="Mortensen U.H."/>
            <person name="Andersen M.R."/>
            <person name="Baker S.E."/>
        </authorList>
    </citation>
    <scope>NUCLEOTIDE SEQUENCE [LARGE SCALE GENOMIC DNA]</scope>
    <source>
        <strain evidence="1 2">CBS 313.89</strain>
    </source>
</reference>
<dbReference type="AlphaFoldDB" id="A0A8G1RI75"/>
<dbReference type="OrthoDB" id="3922101at2759"/>
<keyword evidence="2" id="KW-1185">Reference proteome</keyword>
<dbReference type="GeneID" id="63859268"/>
<dbReference type="EMBL" id="KZ824747">
    <property type="protein sequence ID" value="RAK70896.1"/>
    <property type="molecule type" value="Genomic_DNA"/>
</dbReference>
<dbReference type="VEuPathDB" id="FungiDB:BO72DRAFT_393304"/>
<evidence type="ECO:0000313" key="1">
    <source>
        <dbReference type="EMBL" id="RAK70896.1"/>
    </source>
</evidence>
<dbReference type="RefSeq" id="XP_040794908.1">
    <property type="nucleotide sequence ID" value="XM_040941935.1"/>
</dbReference>
<name>A0A8G1RI75_9EURO</name>
<organism evidence="1 2">
    <name type="scientific">Aspergillus fijiensis CBS 313.89</name>
    <dbReference type="NCBI Taxonomy" id="1448319"/>
    <lineage>
        <taxon>Eukaryota</taxon>
        <taxon>Fungi</taxon>
        <taxon>Dikarya</taxon>
        <taxon>Ascomycota</taxon>
        <taxon>Pezizomycotina</taxon>
        <taxon>Eurotiomycetes</taxon>
        <taxon>Eurotiomycetidae</taxon>
        <taxon>Eurotiales</taxon>
        <taxon>Aspergillaceae</taxon>
        <taxon>Aspergillus</taxon>
    </lineage>
</organism>